<feature type="region of interest" description="Disordered" evidence="1">
    <location>
        <begin position="184"/>
        <end position="206"/>
    </location>
</feature>
<evidence type="ECO:0000259" key="3">
    <source>
        <dbReference type="Pfam" id="PF11796"/>
    </source>
</evidence>
<comment type="caution">
    <text evidence="4">The sequence shown here is derived from an EMBL/GenBank/DDBJ whole genome shotgun (WGS) entry which is preliminary data.</text>
</comment>
<dbReference type="InterPro" id="IPR024466">
    <property type="entry name" value="CHP02679_N"/>
</dbReference>
<evidence type="ECO:0000313" key="4">
    <source>
        <dbReference type="EMBL" id="MDQ1033030.1"/>
    </source>
</evidence>
<dbReference type="Pfam" id="PF09664">
    <property type="entry name" value="DUF2399"/>
    <property type="match status" value="1"/>
</dbReference>
<dbReference type="EMBL" id="JAUSZI010000002">
    <property type="protein sequence ID" value="MDQ1033030.1"/>
    <property type="molecule type" value="Genomic_DNA"/>
</dbReference>
<dbReference type="RefSeq" id="WP_307530138.1">
    <property type="nucleotide sequence ID" value="NZ_JAUSZI010000002.1"/>
</dbReference>
<evidence type="ECO:0000256" key="1">
    <source>
        <dbReference type="SAM" id="MobiDB-lite"/>
    </source>
</evidence>
<sequence>MPVEPPEHGERRAYDELWDEYNELRGEGWARLLAAARRRLERTGGTLDGDIGLARPGEAERRTVIGITGRYRPETAQRLAVPLRDLDAYLHDRYGTGLLTTLGRLNGPLRDRPAERADEDARREQALTSARSSLLAGQAWFAAWLERIAADGTLTRLVRRGDAPLLDAAVRVLERLPGILDRLPGDLDRRNPARGPGDQGRAPGPAAGVLPLPVLAEWATGDTKALVPGAPLEQLVLRALAQRGGSSSVVSVVPRDRAGRRALWESAGAIADDLASQVLVLNIGAQGSSVVCDWLRDAADFGIPFRLTLHQLATAPVVPAARTIFVCENPAVLRAAAGEFEDTGAALVCTEGVPSAACHKLLGDAVRAGARLHWRADFDWAGLRITAGAVARHGARPWRMTAADYTAALSEGESTPLAGSPAASPWDPELACAMAESGSTVMEERLLPALLSDLTRT</sequence>
<dbReference type="Pfam" id="PF11796">
    <property type="entry name" value="DUF3323"/>
    <property type="match status" value="1"/>
</dbReference>
<protein>
    <recommendedName>
        <fullName evidence="6">TIGR02679 family protein</fullName>
    </recommendedName>
</protein>
<keyword evidence="5" id="KW-1185">Reference proteome</keyword>
<dbReference type="Proteomes" id="UP001230328">
    <property type="component" value="Unassembled WGS sequence"/>
</dbReference>
<accession>A0ABU0TBA4</accession>
<feature type="domain" description="DUF2399" evidence="2">
    <location>
        <begin position="307"/>
        <end position="454"/>
    </location>
</feature>
<dbReference type="InterPro" id="IPR024465">
    <property type="entry name" value="DUF2399"/>
</dbReference>
<reference evidence="4 5" key="1">
    <citation type="submission" date="2023-07" db="EMBL/GenBank/DDBJ databases">
        <title>Comparative genomics of wheat-associated soil bacteria to identify genetic determinants of phenazine resistance.</title>
        <authorList>
            <person name="Mouncey N."/>
        </authorList>
    </citation>
    <scope>NUCLEOTIDE SEQUENCE [LARGE SCALE GENOMIC DNA]</scope>
    <source>
        <strain evidence="4 5">V2I4</strain>
    </source>
</reference>
<name>A0ABU0TBA4_9ACTN</name>
<organism evidence="4 5">
    <name type="scientific">Streptomyces umbrinus</name>
    <dbReference type="NCBI Taxonomy" id="67370"/>
    <lineage>
        <taxon>Bacteria</taxon>
        <taxon>Bacillati</taxon>
        <taxon>Actinomycetota</taxon>
        <taxon>Actinomycetes</taxon>
        <taxon>Kitasatosporales</taxon>
        <taxon>Streptomycetaceae</taxon>
        <taxon>Streptomyces</taxon>
        <taxon>Streptomyces phaeochromogenes group</taxon>
    </lineage>
</organism>
<evidence type="ECO:0000313" key="5">
    <source>
        <dbReference type="Proteomes" id="UP001230328"/>
    </source>
</evidence>
<evidence type="ECO:0000259" key="2">
    <source>
        <dbReference type="Pfam" id="PF09664"/>
    </source>
</evidence>
<feature type="domain" description="Conserved hypothetical protein CHP02679 N terminus" evidence="3">
    <location>
        <begin position="48"/>
        <end position="283"/>
    </location>
</feature>
<proteinExistence type="predicted"/>
<evidence type="ECO:0008006" key="6">
    <source>
        <dbReference type="Google" id="ProtNLM"/>
    </source>
</evidence>
<gene>
    <name evidence="4" type="ORF">QF035_010612</name>
</gene>